<dbReference type="Gene3D" id="3.10.350.10">
    <property type="entry name" value="LysM domain"/>
    <property type="match status" value="1"/>
</dbReference>
<feature type="domain" description="LysM" evidence="6">
    <location>
        <begin position="58"/>
        <end position="103"/>
    </location>
</feature>
<dbReference type="Pfam" id="PF05257">
    <property type="entry name" value="CHAP"/>
    <property type="match status" value="1"/>
</dbReference>
<name>A0ABY8WW14_9BACT</name>
<dbReference type="EMBL" id="CP124550">
    <property type="protein sequence ID" value="WIO46042.1"/>
    <property type="molecule type" value="Genomic_DNA"/>
</dbReference>
<feature type="chain" id="PRO_5046801851" description="LysM peptidoglycan-binding domain-containing protein" evidence="4">
    <location>
        <begin position="26"/>
        <end position="251"/>
    </location>
</feature>
<evidence type="ECO:0000313" key="7">
    <source>
        <dbReference type="EMBL" id="WIO46042.1"/>
    </source>
</evidence>
<feature type="signal peptide" evidence="4">
    <location>
        <begin position="1"/>
        <end position="25"/>
    </location>
</feature>
<gene>
    <name evidence="7" type="ORF">SEML1_0416</name>
</gene>
<evidence type="ECO:0000256" key="2">
    <source>
        <dbReference type="ARBA" id="ARBA00022801"/>
    </source>
</evidence>
<protein>
    <recommendedName>
        <fullName evidence="9">LysM peptidoglycan-binding domain-containing protein</fullName>
    </recommendedName>
</protein>
<dbReference type="InterPro" id="IPR018392">
    <property type="entry name" value="LysM"/>
</dbReference>
<dbReference type="PROSITE" id="PS50911">
    <property type="entry name" value="CHAP"/>
    <property type="match status" value="1"/>
</dbReference>
<dbReference type="InterPro" id="IPR036779">
    <property type="entry name" value="LysM_dom_sf"/>
</dbReference>
<dbReference type="SMART" id="SM00257">
    <property type="entry name" value="LysM"/>
    <property type="match status" value="1"/>
</dbReference>
<evidence type="ECO:0000259" key="5">
    <source>
        <dbReference type="PROSITE" id="PS50911"/>
    </source>
</evidence>
<dbReference type="Proteomes" id="UP001177295">
    <property type="component" value="Chromosome"/>
</dbReference>
<feature type="region of interest" description="Disordered" evidence="3">
    <location>
        <begin position="123"/>
        <end position="142"/>
    </location>
</feature>
<evidence type="ECO:0000313" key="8">
    <source>
        <dbReference type="Proteomes" id="UP001177295"/>
    </source>
</evidence>
<evidence type="ECO:0000259" key="6">
    <source>
        <dbReference type="PROSITE" id="PS51782"/>
    </source>
</evidence>
<dbReference type="InterPro" id="IPR038765">
    <property type="entry name" value="Papain-like_cys_pep_sf"/>
</dbReference>
<evidence type="ECO:0008006" key="9">
    <source>
        <dbReference type="Google" id="ProtNLM"/>
    </source>
</evidence>
<dbReference type="Gene3D" id="3.90.1720.10">
    <property type="entry name" value="endopeptidase domain like (from Nostoc punctiforme)"/>
    <property type="match status" value="1"/>
</dbReference>
<dbReference type="SUPFAM" id="SSF54106">
    <property type="entry name" value="LysM domain"/>
    <property type="match status" value="1"/>
</dbReference>
<keyword evidence="1 4" id="KW-0732">Signal</keyword>
<dbReference type="CDD" id="cd00118">
    <property type="entry name" value="LysM"/>
    <property type="match status" value="1"/>
</dbReference>
<dbReference type="RefSeq" id="WP_376754397.1">
    <property type="nucleotide sequence ID" value="NZ_CP124550.1"/>
</dbReference>
<keyword evidence="8" id="KW-1185">Reference proteome</keyword>
<dbReference type="SUPFAM" id="SSF54001">
    <property type="entry name" value="Cysteine proteinases"/>
    <property type="match status" value="1"/>
</dbReference>
<dbReference type="InterPro" id="IPR007921">
    <property type="entry name" value="CHAP_dom"/>
</dbReference>
<dbReference type="Pfam" id="PF01476">
    <property type="entry name" value="LysM"/>
    <property type="match status" value="1"/>
</dbReference>
<sequence>MRFNKALAVLAVAISAALWSAPAFAESTPTTSGDKTSTDSKQESDKKDKEPKNDKKDVIVTVAEGDSLSSIAEANGTTWTRLFDANESIANPDAINPGDKIRVPAADEQLADRTSAALAAQQTARAQAAPAPAARRSTYTTRQYTSKPVSSSSYYVGNGMWCTDYVHSRRPDVAVYGNAGYNWIGAAQRAGKSTGTAPQAGAVAVTNGHVAYVESVNADGSYTVSEMGWNYKAGNYNKRTVRPGTFGQFIY</sequence>
<feature type="compositionally biased region" description="Low complexity" evidence="3">
    <location>
        <begin position="25"/>
        <end position="35"/>
    </location>
</feature>
<evidence type="ECO:0000256" key="3">
    <source>
        <dbReference type="SAM" id="MobiDB-lite"/>
    </source>
</evidence>
<accession>A0ABY8WW14</accession>
<evidence type="ECO:0000256" key="4">
    <source>
        <dbReference type="SAM" id="SignalP"/>
    </source>
</evidence>
<reference evidence="7 8" key="1">
    <citation type="journal article" date="2023" name="Cell">
        <title>Genetic manipulation of Patescibacteria provides mechanistic insights into microbial dark matter and the epibiotic lifestyle.</title>
        <authorList>
            <person name="Wang Y."/>
            <person name="Gallagher L.A."/>
            <person name="Andrade P.A."/>
            <person name="Liu A."/>
            <person name="Humphreys I.R."/>
            <person name="Turkarslan S."/>
            <person name="Cutler K.J."/>
            <person name="Arrieta-Ortiz M.L."/>
            <person name="Li Y."/>
            <person name="Radey M.C."/>
            <person name="McLean J.S."/>
            <person name="Cong Q."/>
            <person name="Baker D."/>
            <person name="Baliga N.S."/>
            <person name="Peterson S.B."/>
            <person name="Mougous J.D."/>
        </authorList>
    </citation>
    <scope>NUCLEOTIDE SEQUENCE [LARGE SCALE GENOMIC DNA]</scope>
    <source>
        <strain evidence="7 8">ML1</strain>
    </source>
</reference>
<organism evidence="7 8">
    <name type="scientific">Candidatus Southlakia epibionticum</name>
    <dbReference type="NCBI Taxonomy" id="3043284"/>
    <lineage>
        <taxon>Bacteria</taxon>
        <taxon>Candidatus Saccharimonadota</taxon>
        <taxon>Candidatus Saccharimonadia</taxon>
        <taxon>Candidatus Saccharimonadales</taxon>
        <taxon>Candidatus Saccharimonadaceae</taxon>
        <taxon>Candidatus Southlakia</taxon>
    </lineage>
</organism>
<keyword evidence="2" id="KW-0378">Hydrolase</keyword>
<evidence type="ECO:0000256" key="1">
    <source>
        <dbReference type="ARBA" id="ARBA00022729"/>
    </source>
</evidence>
<feature type="domain" description="Peptidase C51" evidence="5">
    <location>
        <begin position="137"/>
        <end position="251"/>
    </location>
</feature>
<feature type="region of interest" description="Disordered" evidence="3">
    <location>
        <begin position="25"/>
        <end position="56"/>
    </location>
</feature>
<dbReference type="PROSITE" id="PS51782">
    <property type="entry name" value="LYSM"/>
    <property type="match status" value="1"/>
</dbReference>
<proteinExistence type="predicted"/>
<feature type="compositionally biased region" description="Basic and acidic residues" evidence="3">
    <location>
        <begin position="36"/>
        <end position="56"/>
    </location>
</feature>